<proteinExistence type="predicted"/>
<evidence type="ECO:0000259" key="2">
    <source>
        <dbReference type="Pfam" id="PF01261"/>
    </source>
</evidence>
<dbReference type="PANTHER" id="PTHR12110:SF41">
    <property type="entry name" value="INOSOSE DEHYDRATASE"/>
    <property type="match status" value="1"/>
</dbReference>
<dbReference type="PANTHER" id="PTHR12110">
    <property type="entry name" value="HYDROXYPYRUVATE ISOMERASE"/>
    <property type="match status" value="1"/>
</dbReference>
<dbReference type="GO" id="GO:0016853">
    <property type="term" value="F:isomerase activity"/>
    <property type="evidence" value="ECO:0007669"/>
    <property type="project" value="UniProtKB-KW"/>
</dbReference>
<name>A0ABY8QT63_9MICO</name>
<dbReference type="Pfam" id="PF01261">
    <property type="entry name" value="AP_endonuc_2"/>
    <property type="match status" value="1"/>
</dbReference>
<evidence type="ECO:0000256" key="1">
    <source>
        <dbReference type="ARBA" id="ARBA00023277"/>
    </source>
</evidence>
<keyword evidence="4" id="KW-1185">Reference proteome</keyword>
<keyword evidence="1" id="KW-0119">Carbohydrate metabolism</keyword>
<dbReference type="EMBL" id="CP090958">
    <property type="protein sequence ID" value="WGW12212.1"/>
    <property type="molecule type" value="Genomic_DNA"/>
</dbReference>
<organism evidence="3 4">
    <name type="scientific">Saxibacter everestensis</name>
    <dbReference type="NCBI Taxonomy" id="2909229"/>
    <lineage>
        <taxon>Bacteria</taxon>
        <taxon>Bacillati</taxon>
        <taxon>Actinomycetota</taxon>
        <taxon>Actinomycetes</taxon>
        <taxon>Micrococcales</taxon>
        <taxon>Brevibacteriaceae</taxon>
        <taxon>Saxibacter</taxon>
    </lineage>
</organism>
<dbReference type="Gene3D" id="3.20.20.150">
    <property type="entry name" value="Divalent-metal-dependent TIM barrel enzymes"/>
    <property type="match status" value="1"/>
</dbReference>
<evidence type="ECO:0000313" key="3">
    <source>
        <dbReference type="EMBL" id="WGW12212.1"/>
    </source>
</evidence>
<dbReference type="Proteomes" id="UP001209083">
    <property type="component" value="Chromosome"/>
</dbReference>
<feature type="domain" description="Xylose isomerase-like TIM barrel" evidence="2">
    <location>
        <begin position="22"/>
        <end position="242"/>
    </location>
</feature>
<dbReference type="RefSeq" id="WP_349639011.1">
    <property type="nucleotide sequence ID" value="NZ_CP090958.1"/>
</dbReference>
<dbReference type="InterPro" id="IPR036237">
    <property type="entry name" value="Xyl_isomerase-like_sf"/>
</dbReference>
<reference evidence="3 4" key="1">
    <citation type="submission" date="2023-05" db="EMBL/GenBank/DDBJ databases">
        <title>Lithophilousrod everest ZFBP1038 complete genpme.</title>
        <authorList>
            <person name="Tian M."/>
        </authorList>
    </citation>
    <scope>NUCLEOTIDE SEQUENCE [LARGE SCALE GENOMIC DNA]</scope>
    <source>
        <strain evidence="3 4">ZFBP1038</strain>
    </source>
</reference>
<protein>
    <submittedName>
        <fullName evidence="3">Sugar phosphate isomerase/epimerase family protein</fullName>
    </submittedName>
</protein>
<sequence>MTRFKYSYNAIVYYQEDIARGIERVAKFGYDAIELVGEPAQHDPGRIRSLTANNGVTVSSICSIWSGAERDLVHPDATNRQSAVDYGKAVVDFAAEVGASTVIVGPSPVGKVAALADPEQEWAWAVENVAAIGEHAAGVGVEITLEPWNRYETYFLNRLEQAVSLVEETGLANAGVHGDLFHMNIEELSIPQAFRRAGSLVNHVHLADSTRAAPGTGHIDFAAVLKALDEIGFSGHLTFELLPAASDPFAMMARGGHLEFLDPYTEQSIERLKDVEKELWPDA</sequence>
<dbReference type="InterPro" id="IPR013022">
    <property type="entry name" value="Xyl_isomerase-like_TIM-brl"/>
</dbReference>
<keyword evidence="3" id="KW-0413">Isomerase</keyword>
<dbReference type="InterPro" id="IPR050312">
    <property type="entry name" value="IolE/XylAMocC-like"/>
</dbReference>
<gene>
    <name evidence="3" type="ORF">LWF01_00150</name>
</gene>
<accession>A0ABY8QT63</accession>
<evidence type="ECO:0000313" key="4">
    <source>
        <dbReference type="Proteomes" id="UP001209083"/>
    </source>
</evidence>
<dbReference type="SUPFAM" id="SSF51658">
    <property type="entry name" value="Xylose isomerase-like"/>
    <property type="match status" value="1"/>
</dbReference>